<dbReference type="AlphaFoldDB" id="A0AAV3Q8C9"/>
<name>A0AAV3Q8C9_LITER</name>
<accession>A0AAV3Q8C9</accession>
<reference evidence="2 3" key="1">
    <citation type="submission" date="2024-01" db="EMBL/GenBank/DDBJ databases">
        <title>The complete chloroplast genome sequence of Lithospermum erythrorhizon: insights into the phylogenetic relationship among Boraginaceae species and the maternal lineages of purple gromwells.</title>
        <authorList>
            <person name="Okada T."/>
            <person name="Watanabe K."/>
        </authorList>
    </citation>
    <scope>NUCLEOTIDE SEQUENCE [LARGE SCALE GENOMIC DNA]</scope>
</reference>
<dbReference type="Proteomes" id="UP001454036">
    <property type="component" value="Unassembled WGS sequence"/>
</dbReference>
<keyword evidence="3" id="KW-1185">Reference proteome</keyword>
<evidence type="ECO:0000313" key="3">
    <source>
        <dbReference type="Proteomes" id="UP001454036"/>
    </source>
</evidence>
<evidence type="ECO:0000313" key="2">
    <source>
        <dbReference type="EMBL" id="GAA0160312.1"/>
    </source>
</evidence>
<evidence type="ECO:0000256" key="1">
    <source>
        <dbReference type="SAM" id="MobiDB-lite"/>
    </source>
</evidence>
<comment type="caution">
    <text evidence="2">The sequence shown here is derived from an EMBL/GenBank/DDBJ whole genome shotgun (WGS) entry which is preliminary data.</text>
</comment>
<proteinExistence type="predicted"/>
<organism evidence="2 3">
    <name type="scientific">Lithospermum erythrorhizon</name>
    <name type="common">Purple gromwell</name>
    <name type="synonym">Lithospermum officinale var. erythrorhizon</name>
    <dbReference type="NCBI Taxonomy" id="34254"/>
    <lineage>
        <taxon>Eukaryota</taxon>
        <taxon>Viridiplantae</taxon>
        <taxon>Streptophyta</taxon>
        <taxon>Embryophyta</taxon>
        <taxon>Tracheophyta</taxon>
        <taxon>Spermatophyta</taxon>
        <taxon>Magnoliopsida</taxon>
        <taxon>eudicotyledons</taxon>
        <taxon>Gunneridae</taxon>
        <taxon>Pentapetalae</taxon>
        <taxon>asterids</taxon>
        <taxon>lamiids</taxon>
        <taxon>Boraginales</taxon>
        <taxon>Boraginaceae</taxon>
        <taxon>Boraginoideae</taxon>
        <taxon>Lithospermeae</taxon>
        <taxon>Lithospermum</taxon>
    </lineage>
</organism>
<protein>
    <submittedName>
        <fullName evidence="2">Uncharacterized protein</fullName>
    </submittedName>
</protein>
<gene>
    <name evidence="2" type="ORF">LIER_16894</name>
</gene>
<dbReference type="EMBL" id="BAABME010003844">
    <property type="protein sequence ID" value="GAA0160312.1"/>
    <property type="molecule type" value="Genomic_DNA"/>
</dbReference>
<feature type="region of interest" description="Disordered" evidence="1">
    <location>
        <begin position="148"/>
        <end position="197"/>
    </location>
</feature>
<feature type="compositionally biased region" description="Basic residues" evidence="1">
    <location>
        <begin position="180"/>
        <end position="192"/>
    </location>
</feature>
<sequence length="281" mass="31540">MGTWDVIGDESNEFIAHMGSVSTLKLGFMEGRDLSMLASQLGKLLFVDRPTSDMGRPVEKGKVVEVAPSSSRMKDIEEDGIVVGKIVETIENKVKCVKDVECKGKESEGKKVDANVQVEDGCIDRKVTPVNSVVRNNTGNRYLMLNNLDEGLDDDSSQHTNEEEGENKVLMPRFLDQKKGNSKSKKTKKKRGQPLENKVKLAKHEKVFEDCSRGWKWIHNENDQGCRIWVAWEPNVCDIVSCVNHSQHIRCSVVGTQYNFFLSAVYGSNDHAKRKNVCGNH</sequence>